<organism evidence="1 2">
    <name type="scientific">Crotalaria pallida</name>
    <name type="common">Smooth rattlebox</name>
    <name type="synonym">Crotalaria striata</name>
    <dbReference type="NCBI Taxonomy" id="3830"/>
    <lineage>
        <taxon>Eukaryota</taxon>
        <taxon>Viridiplantae</taxon>
        <taxon>Streptophyta</taxon>
        <taxon>Embryophyta</taxon>
        <taxon>Tracheophyta</taxon>
        <taxon>Spermatophyta</taxon>
        <taxon>Magnoliopsida</taxon>
        <taxon>eudicotyledons</taxon>
        <taxon>Gunneridae</taxon>
        <taxon>Pentapetalae</taxon>
        <taxon>rosids</taxon>
        <taxon>fabids</taxon>
        <taxon>Fabales</taxon>
        <taxon>Fabaceae</taxon>
        <taxon>Papilionoideae</taxon>
        <taxon>50 kb inversion clade</taxon>
        <taxon>genistoids sensu lato</taxon>
        <taxon>core genistoids</taxon>
        <taxon>Crotalarieae</taxon>
        <taxon>Crotalaria</taxon>
    </lineage>
</organism>
<dbReference type="EMBL" id="JAYWIO010000001">
    <property type="protein sequence ID" value="KAK7288437.1"/>
    <property type="molecule type" value="Genomic_DNA"/>
</dbReference>
<keyword evidence="2" id="KW-1185">Reference proteome</keyword>
<dbReference type="AlphaFoldDB" id="A0AAN9P8A6"/>
<dbReference type="Proteomes" id="UP001372338">
    <property type="component" value="Unassembled WGS sequence"/>
</dbReference>
<name>A0AAN9P8A6_CROPI</name>
<sequence length="149" mass="16461">MKEGKQPALFNLSQLDHEDFELIDALTPKQLESLVHGVDLIRARLKGKTPVIVEKESVENAGKNTDSAEELVKDLRQEQDVVLDADNPKNAAKDQGTGIIVGTDNASLSTSSGVIPEVEVQNVEHDEEGFLVLLSEFIKWDCCSLEYDR</sequence>
<comment type="caution">
    <text evidence="1">The sequence shown here is derived from an EMBL/GenBank/DDBJ whole genome shotgun (WGS) entry which is preliminary data.</text>
</comment>
<protein>
    <submittedName>
        <fullName evidence="1">Uncharacterized protein</fullName>
    </submittedName>
</protein>
<gene>
    <name evidence="1" type="ORF">RIF29_01896</name>
</gene>
<proteinExistence type="predicted"/>
<reference evidence="1 2" key="1">
    <citation type="submission" date="2024-01" db="EMBL/GenBank/DDBJ databases">
        <title>The genomes of 5 underutilized Papilionoideae crops provide insights into root nodulation and disease resistanc.</title>
        <authorList>
            <person name="Yuan L."/>
        </authorList>
    </citation>
    <scope>NUCLEOTIDE SEQUENCE [LARGE SCALE GENOMIC DNA]</scope>
    <source>
        <strain evidence="1">ZHUSHIDOU_FW_LH</strain>
        <tissue evidence="1">Leaf</tissue>
    </source>
</reference>
<evidence type="ECO:0000313" key="2">
    <source>
        <dbReference type="Proteomes" id="UP001372338"/>
    </source>
</evidence>
<accession>A0AAN9P8A6</accession>
<evidence type="ECO:0000313" key="1">
    <source>
        <dbReference type="EMBL" id="KAK7288437.1"/>
    </source>
</evidence>